<dbReference type="VEuPathDB" id="FungiDB:AB675_8700"/>
<feature type="compositionally biased region" description="Polar residues" evidence="1">
    <location>
        <begin position="137"/>
        <end position="166"/>
    </location>
</feature>
<name>A0A0N1P112_9EURO</name>
<proteinExistence type="predicted"/>
<protein>
    <submittedName>
        <fullName evidence="2">Uncharacterized protein</fullName>
    </submittedName>
</protein>
<organism evidence="2 3">
    <name type="scientific">Cyphellophora attinorum</name>
    <dbReference type="NCBI Taxonomy" id="1664694"/>
    <lineage>
        <taxon>Eukaryota</taxon>
        <taxon>Fungi</taxon>
        <taxon>Dikarya</taxon>
        <taxon>Ascomycota</taxon>
        <taxon>Pezizomycotina</taxon>
        <taxon>Eurotiomycetes</taxon>
        <taxon>Chaetothyriomycetidae</taxon>
        <taxon>Chaetothyriales</taxon>
        <taxon>Cyphellophoraceae</taxon>
        <taxon>Cyphellophora</taxon>
    </lineage>
</organism>
<feature type="region of interest" description="Disordered" evidence="1">
    <location>
        <begin position="202"/>
        <end position="234"/>
    </location>
</feature>
<dbReference type="EMBL" id="LFJN01000003">
    <property type="protein sequence ID" value="KPI44425.1"/>
    <property type="molecule type" value="Genomic_DNA"/>
</dbReference>
<evidence type="ECO:0000256" key="1">
    <source>
        <dbReference type="SAM" id="MobiDB-lite"/>
    </source>
</evidence>
<accession>A0A0N1P112</accession>
<dbReference type="GeneID" id="28741049"/>
<sequence length="570" mass="63369">MGLTWAEEGEWYVCRTDGCKKFAAERGEACRHYSEDPSKGGHGIKGRAIKPDQKVKLVKDAYIRQLVGDEYFQRRLKERPKGERSELKKAKCAATKAEKKAARLAAQVQANKTSTSEDDADNALEGAGSGGSALPTPGSNLNQHTQGPAQRSQNAPTTRSSSQVSQAGALPMYSFVPLPVTDMPNVPGLSIDDVEDTVMNDVEPEDFTGSHDEAGKQDESGNADGSGNHDGPAELMEVDGDSAKIAYQTCLRTLLGMPREIRQIIIEYSFVRGMQRRDKSTSRVLDTTLLRVCRDLRFDGLDVLRSRMTIIQIVVHSQHMALMEDLVNWVRALSVLRMDHQLNENRYLTELIPSVTMDVHLKKAEPEPAPAEARLDTFGQHAYFGGLRLPDASSDLDSDSDSEDEADPPMPDIHIPLNFKFATEAWLDLIEHLQLTAADGVLERLHVTFGNHSMIPSQRNNALTALWSLGILRNVGGGDVGNVGIHSKAPWCDELHEPARQNAIQPAIRRLRRLMVSHKRGTPGKNRPEMEERMEEAIKKLRRHFRAPSVKKDLEGAYGVLNALKRYWTY</sequence>
<gene>
    <name evidence="2" type="ORF">AB675_8700</name>
</gene>
<reference evidence="2 3" key="1">
    <citation type="submission" date="2015-06" db="EMBL/GenBank/DDBJ databases">
        <title>Draft genome of the ant-associated black yeast Phialophora attae CBS 131958.</title>
        <authorList>
            <person name="Moreno L.F."/>
            <person name="Stielow B.J."/>
            <person name="de Hoog S."/>
            <person name="Vicente V.A."/>
            <person name="Weiss V.A."/>
            <person name="de Vries M."/>
            <person name="Cruz L.M."/>
            <person name="Souza E.M."/>
        </authorList>
    </citation>
    <scope>NUCLEOTIDE SEQUENCE [LARGE SCALE GENOMIC DNA]</scope>
    <source>
        <strain evidence="2 3">CBS 131958</strain>
    </source>
</reference>
<keyword evidence="3" id="KW-1185">Reference proteome</keyword>
<evidence type="ECO:0000313" key="3">
    <source>
        <dbReference type="Proteomes" id="UP000038010"/>
    </source>
</evidence>
<dbReference type="AlphaFoldDB" id="A0A0N1P112"/>
<dbReference type="Proteomes" id="UP000038010">
    <property type="component" value="Unassembled WGS sequence"/>
</dbReference>
<dbReference type="RefSeq" id="XP_018004388.1">
    <property type="nucleotide sequence ID" value="XM_018149169.1"/>
</dbReference>
<feature type="compositionally biased region" description="Basic and acidic residues" evidence="1">
    <location>
        <begin position="208"/>
        <end position="219"/>
    </location>
</feature>
<comment type="caution">
    <text evidence="2">The sequence shown here is derived from an EMBL/GenBank/DDBJ whole genome shotgun (WGS) entry which is preliminary data.</text>
</comment>
<feature type="region of interest" description="Disordered" evidence="1">
    <location>
        <begin position="104"/>
        <end position="166"/>
    </location>
</feature>
<evidence type="ECO:0000313" key="2">
    <source>
        <dbReference type="EMBL" id="KPI44425.1"/>
    </source>
</evidence>